<evidence type="ECO:0000313" key="1">
    <source>
        <dbReference type="EMBL" id="KAK4430829.1"/>
    </source>
</evidence>
<protein>
    <submittedName>
        <fullName evidence="1">Uncharacterized protein</fullName>
    </submittedName>
</protein>
<evidence type="ECO:0000313" key="2">
    <source>
        <dbReference type="Proteomes" id="UP001293254"/>
    </source>
</evidence>
<dbReference type="EMBL" id="JACGWO010000003">
    <property type="protein sequence ID" value="KAK4430829.1"/>
    <property type="molecule type" value="Genomic_DNA"/>
</dbReference>
<gene>
    <name evidence="1" type="ORF">Salat_0844600</name>
</gene>
<comment type="caution">
    <text evidence="1">The sequence shown here is derived from an EMBL/GenBank/DDBJ whole genome shotgun (WGS) entry which is preliminary data.</text>
</comment>
<keyword evidence="2" id="KW-1185">Reference proteome</keyword>
<proteinExistence type="predicted"/>
<sequence>MEYENTTQSSFYSMALMLRCSPYLFDNLEQRRSGINVQCRICGTEIASINTCCSSARFHVKSRLYPLFDGGLYQNGRGPDGVGFWVCERLDMGKNAILYGVLGIKAESVSIDNLVQQALRKFSIVLDSEVDASSCCV</sequence>
<dbReference type="AlphaFoldDB" id="A0AAE1YID8"/>
<reference evidence="1" key="2">
    <citation type="journal article" date="2024" name="Plant">
        <title>Genomic evolution and insights into agronomic trait innovations of Sesamum species.</title>
        <authorList>
            <person name="Miao H."/>
            <person name="Wang L."/>
            <person name="Qu L."/>
            <person name="Liu H."/>
            <person name="Sun Y."/>
            <person name="Le M."/>
            <person name="Wang Q."/>
            <person name="Wei S."/>
            <person name="Zheng Y."/>
            <person name="Lin W."/>
            <person name="Duan Y."/>
            <person name="Cao H."/>
            <person name="Xiong S."/>
            <person name="Wang X."/>
            <person name="Wei L."/>
            <person name="Li C."/>
            <person name="Ma Q."/>
            <person name="Ju M."/>
            <person name="Zhao R."/>
            <person name="Li G."/>
            <person name="Mu C."/>
            <person name="Tian Q."/>
            <person name="Mei H."/>
            <person name="Zhang T."/>
            <person name="Gao T."/>
            <person name="Zhang H."/>
        </authorList>
    </citation>
    <scope>NUCLEOTIDE SEQUENCE</scope>
    <source>
        <strain evidence="1">3651</strain>
    </source>
</reference>
<name>A0AAE1YID8_9LAMI</name>
<dbReference type="Proteomes" id="UP001293254">
    <property type="component" value="Unassembled WGS sequence"/>
</dbReference>
<reference evidence="1" key="1">
    <citation type="submission" date="2020-06" db="EMBL/GenBank/DDBJ databases">
        <authorList>
            <person name="Li T."/>
            <person name="Hu X."/>
            <person name="Zhang T."/>
            <person name="Song X."/>
            <person name="Zhang H."/>
            <person name="Dai N."/>
            <person name="Sheng W."/>
            <person name="Hou X."/>
            <person name="Wei L."/>
        </authorList>
    </citation>
    <scope>NUCLEOTIDE SEQUENCE</scope>
    <source>
        <strain evidence="1">3651</strain>
        <tissue evidence="1">Leaf</tissue>
    </source>
</reference>
<accession>A0AAE1YID8</accession>
<organism evidence="1 2">
    <name type="scientific">Sesamum alatum</name>
    <dbReference type="NCBI Taxonomy" id="300844"/>
    <lineage>
        <taxon>Eukaryota</taxon>
        <taxon>Viridiplantae</taxon>
        <taxon>Streptophyta</taxon>
        <taxon>Embryophyta</taxon>
        <taxon>Tracheophyta</taxon>
        <taxon>Spermatophyta</taxon>
        <taxon>Magnoliopsida</taxon>
        <taxon>eudicotyledons</taxon>
        <taxon>Gunneridae</taxon>
        <taxon>Pentapetalae</taxon>
        <taxon>asterids</taxon>
        <taxon>lamiids</taxon>
        <taxon>Lamiales</taxon>
        <taxon>Pedaliaceae</taxon>
        <taxon>Sesamum</taxon>
    </lineage>
</organism>